<evidence type="ECO:0000313" key="4">
    <source>
        <dbReference type="Proteomes" id="UP001642409"/>
    </source>
</evidence>
<keyword evidence="1" id="KW-1133">Transmembrane helix</keyword>
<reference evidence="3 4" key="2">
    <citation type="submission" date="2024-07" db="EMBL/GenBank/DDBJ databases">
        <authorList>
            <person name="Akdeniz Z."/>
        </authorList>
    </citation>
    <scope>NUCLEOTIDE SEQUENCE [LARGE SCALE GENOMIC DNA]</scope>
</reference>
<evidence type="ECO:0008006" key="5">
    <source>
        <dbReference type="Google" id="ProtNLM"/>
    </source>
</evidence>
<keyword evidence="1" id="KW-0472">Membrane</keyword>
<reference evidence="2" key="1">
    <citation type="submission" date="2023-06" db="EMBL/GenBank/DDBJ databases">
        <authorList>
            <person name="Kurt Z."/>
        </authorList>
    </citation>
    <scope>NUCLEOTIDE SEQUENCE</scope>
</reference>
<dbReference type="Proteomes" id="UP001642409">
    <property type="component" value="Unassembled WGS sequence"/>
</dbReference>
<evidence type="ECO:0000313" key="3">
    <source>
        <dbReference type="EMBL" id="CAL6052439.1"/>
    </source>
</evidence>
<protein>
    <recommendedName>
        <fullName evidence="5">Transmembrane protein</fullName>
    </recommendedName>
</protein>
<name>A0AA86TJ18_9EUKA</name>
<comment type="caution">
    <text evidence="2">The sequence shown here is derived from an EMBL/GenBank/DDBJ whole genome shotgun (WGS) entry which is preliminary data.</text>
</comment>
<dbReference type="EMBL" id="CAXDID020000192">
    <property type="protein sequence ID" value="CAL6052439.1"/>
    <property type="molecule type" value="Genomic_DNA"/>
</dbReference>
<sequence>MMHIVLCLKFGQLQEQMQSFEQNVLENNFQQFYFNAQDIVNQRNLTYFNAPLLLFPDYMSHQLEYSARTIASSLAQQVVIDQLKRIVINGNMTEQIWAQTRLNALQNELPDLNNAFVQKQQQFFIQYQNQLKIMDALGSKIDKYDSYEDLEQKLGADTYFQIQNHTKLSKEIPFTNPTMLSNTPKDVIFVFKQFQDLEVLIKTIYEVCTLFDRIWLFSFEEYHPVNIILASFNKSYLSVIQIQNNIELIYEKILMFKGSTNYIDLQFIEIIQNQIRTANQNYTYQFVEGQKVILVDSYLVFLIFSNDVQFISNIQQIKTQGKNVYLISKNVYTQFNLQFKFFDLIILVSYQVSYQTLDIFLVSQLKNIIEHLQYCIIDKHTVFGHINNSIIFIKPVFQSMDYIGSIYKLYQYDINFIYNDVNWYDQVSRVIVIDQQFNKVIIDPFAQHSPPYTTINNQRKYQFQLQPIVFNHSELQFNYTGNIRTTINQVYDNIEDDLFTEKYITVYQIKTGYVDYNAIISMSNKALTMLSRVPFKECDQTLPEITLAKQKYSSHVSTQQFNLLQIRSSASSKCATNFDSSCVVNSDYFQVRKQVKEHNSLFKPTGQCAFSKPDKFNFHSGFEVIMDYIKENNLNNITGNISEFSSLMQTAYDQISSGQYNSLYSTLSRYLNVPQQTKSYLMDQYIIKQSSDFSIIQYDQQVNGNVQTVIPMGVFDLLYVLNEIPVFTQAAYNLQELFKQNDILEVQIGHFYHSTPDLVLKNIDMNYYDIFLSQSSDIKQLLPRLNLYKKILSYFQMHYFTYSSGPNWKLIMKEQIKAQPSGHTGQYRIGIINGKVSVTKAILVDSKNLDSQKVVNGFLTVVLDKPFDLGIKENYTFIDENARYIAGINDAVYIEGFKSVLLKYRYFKQIRVNYTLNEYHNVIQTDFAFWEQAQDRAKNKEFTLVVSKEQSVFQKLLDQSEFDKSEIHQRSVIFNAKCDQFMSGQIIVKQFGAIDGVLVIYKDIVLQKNIIIPQTIEDSSNLDSLEYYYHNLTARDIKRTIQITNTNQQILTSEITFETQETVLLSFTFAIALIVFILIIRYNSNCDSGSYMYYQDNSAKKVINQQQSLNLSQYVDPIYHKAHQVSFESSDFDTQDQLLQLRIQMQNKIIFHQDIIYVQLNQIDLFEKRQMFKNLTYQKYIDTNYQVSFTILTTAQHYSLILNQLKKQQTHLKNNSLNLITPQMIFTISNKSYRMPKVKHYLTFDNRNISESISAISKTQSNISAADSVCEEDEFYHKIFDDRDRFYDRRLQKPQGVQVIPFQDDQNIILQPIGNQLTEILKMSINIK</sequence>
<gene>
    <name evidence="2" type="ORF">HINF_LOCUS2208</name>
    <name evidence="3" type="ORF">HINF_LOCUS44850</name>
</gene>
<keyword evidence="4" id="KW-1185">Reference proteome</keyword>
<evidence type="ECO:0000313" key="2">
    <source>
        <dbReference type="EMBL" id="CAI9914563.1"/>
    </source>
</evidence>
<proteinExistence type="predicted"/>
<evidence type="ECO:0000256" key="1">
    <source>
        <dbReference type="SAM" id="Phobius"/>
    </source>
</evidence>
<accession>A0AA86TJ18</accession>
<organism evidence="2">
    <name type="scientific">Hexamita inflata</name>
    <dbReference type="NCBI Taxonomy" id="28002"/>
    <lineage>
        <taxon>Eukaryota</taxon>
        <taxon>Metamonada</taxon>
        <taxon>Diplomonadida</taxon>
        <taxon>Hexamitidae</taxon>
        <taxon>Hexamitinae</taxon>
        <taxon>Hexamita</taxon>
    </lineage>
</organism>
<dbReference type="EMBL" id="CATOUU010000052">
    <property type="protein sequence ID" value="CAI9914563.1"/>
    <property type="molecule type" value="Genomic_DNA"/>
</dbReference>
<feature type="transmembrane region" description="Helical" evidence="1">
    <location>
        <begin position="1063"/>
        <end position="1082"/>
    </location>
</feature>
<keyword evidence="1" id="KW-0812">Transmembrane</keyword>